<dbReference type="EMBL" id="CAFAAC010000077">
    <property type="protein sequence ID" value="CAB4790741.1"/>
    <property type="molecule type" value="Genomic_DNA"/>
</dbReference>
<accession>A0A6J6WZZ6</accession>
<reference evidence="1" key="1">
    <citation type="submission" date="2020-05" db="EMBL/GenBank/DDBJ databases">
        <authorList>
            <person name="Chiriac C."/>
            <person name="Salcher M."/>
            <person name="Ghai R."/>
            <person name="Kavagutti S V."/>
        </authorList>
    </citation>
    <scope>NUCLEOTIDE SEQUENCE</scope>
</reference>
<evidence type="ECO:0000313" key="1">
    <source>
        <dbReference type="EMBL" id="CAB4790741.1"/>
    </source>
</evidence>
<proteinExistence type="predicted"/>
<organism evidence="1">
    <name type="scientific">freshwater metagenome</name>
    <dbReference type="NCBI Taxonomy" id="449393"/>
    <lineage>
        <taxon>unclassified sequences</taxon>
        <taxon>metagenomes</taxon>
        <taxon>ecological metagenomes</taxon>
    </lineage>
</organism>
<gene>
    <name evidence="1" type="ORF">UFOPK2967_00932</name>
</gene>
<protein>
    <submittedName>
        <fullName evidence="1">Unannotated protein</fullName>
    </submittedName>
</protein>
<sequence length="57" mass="5833">MTSCATSRPTPALILAIRIFVDAKNGKYFSSSAAMTSGNAPNSARTVSVVSKSPSIA</sequence>
<name>A0A6J6WZZ6_9ZZZZ</name>
<dbReference type="AlphaFoldDB" id="A0A6J6WZZ6"/>